<evidence type="ECO:0000313" key="9">
    <source>
        <dbReference type="Proteomes" id="UP001320603"/>
    </source>
</evidence>
<dbReference type="EMBL" id="CP146284">
    <property type="protein sequence ID" value="WWV65637.1"/>
    <property type="molecule type" value="Genomic_DNA"/>
</dbReference>
<evidence type="ECO:0000256" key="1">
    <source>
        <dbReference type="ARBA" id="ARBA00022485"/>
    </source>
</evidence>
<evidence type="ECO:0000256" key="3">
    <source>
        <dbReference type="ARBA" id="ARBA00023002"/>
    </source>
</evidence>
<dbReference type="PANTHER" id="PTHR43498:SF1">
    <property type="entry name" value="COB--COM HETERODISULFIDE REDUCTASE IRON-SULFUR SUBUNIT A"/>
    <property type="match status" value="1"/>
</dbReference>
<gene>
    <name evidence="8" type="ORF">NEE14_011600</name>
</gene>
<dbReference type="Pfam" id="PF12831">
    <property type="entry name" value="FAD_oxidored"/>
    <property type="match status" value="1"/>
</dbReference>
<keyword evidence="4" id="KW-0408">Iron</keyword>
<evidence type="ECO:0000259" key="7">
    <source>
        <dbReference type="Pfam" id="PF25275"/>
    </source>
</evidence>
<feature type="signal peptide" evidence="6">
    <location>
        <begin position="1"/>
        <end position="21"/>
    </location>
</feature>
<name>A0ABZ2IM61_9BACT</name>
<evidence type="ECO:0000313" key="8">
    <source>
        <dbReference type="EMBL" id="WWV65637.1"/>
    </source>
</evidence>
<dbReference type="PROSITE" id="PS51257">
    <property type="entry name" value="PROKAR_LIPOPROTEIN"/>
    <property type="match status" value="1"/>
</dbReference>
<evidence type="ECO:0000256" key="2">
    <source>
        <dbReference type="ARBA" id="ARBA00022723"/>
    </source>
</evidence>
<accession>A0ABZ2IM61</accession>
<dbReference type="InterPro" id="IPR033803">
    <property type="entry name" value="CBD-like_Golvesin-Xly"/>
</dbReference>
<keyword evidence="5" id="KW-0411">Iron-sulfur</keyword>
<keyword evidence="6" id="KW-0732">Signal</keyword>
<dbReference type="Gene3D" id="3.50.50.60">
    <property type="entry name" value="FAD/NAD(P)-binding domain"/>
    <property type="match status" value="1"/>
</dbReference>
<proteinExistence type="predicted"/>
<dbReference type="InterPro" id="IPR036188">
    <property type="entry name" value="FAD/NAD-bd_sf"/>
</dbReference>
<keyword evidence="1" id="KW-0004">4Fe-4S</keyword>
<keyword evidence="9" id="KW-1185">Reference proteome</keyword>
<sequence length="664" mass="74691">MKIKYLLIISSLCLFIFSCHREQTTNPVIDVDICVYGGTSAGVIAAYSAHKMGKSVVLIEPGKYLGGMTTGGLGMTDIGNKYAVTGLARLFYRQIGKHYNKFEQWTFPPSVATKVINQFVEDGDLNVLYNRRIISSVVENKNIKAITLESSKESDTKSLIEVHAKQFIDCSYEGDLMAKSGVSYTTGRESNAEYGETLNGVQISYWHQFPDGIDPYKIEGDSTSGLCWGISNNTLKEKGSGDKLIQAYNFRLCLTDVPENRRPFEKPETYDPSKYELLARALKKMEPTIDNFLLFNWGIMPDHKYDVNNKGPLSTDMIGMNYEYPEGSYVTREKIWKDHVEYTKGLLYFMTHDERVPEQLRNKISEFGWAKDEFVDNDNFPTQLYIRESRRLIGEYVMTQKNCQGTVTVDDGVGFGAYGMDSHNCQRIVINGMVKNEGDVQVGGFSPYPISYRSIVPKQNECQNLIVPVCLSATHIAYGSIRMEPVFMVLGQSAAIASSLAIDDKKSVQNIDVHKLQTILADDPYLDGSIPEILVDDTDSLKIKMTGNWSNKSGHQSYKSGYKFANGKNASFTFNPVIKESSKYEIYFFCPSLPEQDMPQSLSFEIKHADGTEIKQIDLLNNKNSWVSLGVYNCSEGKSSYVKLATTRPTDRLFADAVLWVPQQ</sequence>
<dbReference type="RefSeq" id="WP_251966626.1">
    <property type="nucleotide sequence ID" value="NZ_CP146284.1"/>
</dbReference>
<dbReference type="Proteomes" id="UP001320603">
    <property type="component" value="Chromosome"/>
</dbReference>
<dbReference type="InterPro" id="IPR039650">
    <property type="entry name" value="HdrA-like"/>
</dbReference>
<reference evidence="8 9" key="1">
    <citation type="submission" date="2024-02" db="EMBL/GenBank/DDBJ databases">
        <title>Whole genome sequencing of Parabacteroides sp. AD58.</title>
        <authorList>
            <person name="Chaplin A.V."/>
            <person name="Pikina A.P."/>
            <person name="Sokolova S.R."/>
            <person name="Korostin D.O."/>
            <person name="Efimov B.A."/>
        </authorList>
    </citation>
    <scope>NUCLEOTIDE SEQUENCE [LARGE SCALE GENOMIC DNA]</scope>
    <source>
        <strain evidence="8 9">AD58</strain>
    </source>
</reference>
<protein>
    <submittedName>
        <fullName evidence="8">FAD-dependent oxidoreductase</fullName>
    </submittedName>
</protein>
<evidence type="ECO:0000256" key="4">
    <source>
        <dbReference type="ARBA" id="ARBA00023004"/>
    </source>
</evidence>
<evidence type="ECO:0000256" key="6">
    <source>
        <dbReference type="SAM" id="SignalP"/>
    </source>
</evidence>
<dbReference type="SUPFAM" id="SSF51905">
    <property type="entry name" value="FAD/NAD(P)-binding domain"/>
    <property type="match status" value="1"/>
</dbReference>
<keyword evidence="2" id="KW-0479">Metal-binding</keyword>
<keyword evidence="3" id="KW-0560">Oxidoreductase</keyword>
<dbReference type="PANTHER" id="PTHR43498">
    <property type="entry name" value="FERREDOXIN:COB-COM HETERODISULFIDE REDUCTASE SUBUNIT A"/>
    <property type="match status" value="1"/>
</dbReference>
<feature type="domain" description="Golvesin/Xly CBD-like" evidence="7">
    <location>
        <begin position="533"/>
        <end position="658"/>
    </location>
</feature>
<organism evidence="8 9">
    <name type="scientific">Parabacteroides absconsus</name>
    <dbReference type="NCBI Taxonomy" id="2951805"/>
    <lineage>
        <taxon>Bacteria</taxon>
        <taxon>Pseudomonadati</taxon>
        <taxon>Bacteroidota</taxon>
        <taxon>Bacteroidia</taxon>
        <taxon>Bacteroidales</taxon>
        <taxon>Tannerellaceae</taxon>
        <taxon>Parabacteroides</taxon>
    </lineage>
</organism>
<dbReference type="Pfam" id="PF25275">
    <property type="entry name" value="Golvesin_C"/>
    <property type="match status" value="1"/>
</dbReference>
<evidence type="ECO:0000256" key="5">
    <source>
        <dbReference type="ARBA" id="ARBA00023014"/>
    </source>
</evidence>
<feature type="chain" id="PRO_5046017313" evidence="6">
    <location>
        <begin position="22"/>
        <end position="664"/>
    </location>
</feature>